<gene>
    <name evidence="1" type="ORF">M421DRAFT_9959</name>
</gene>
<evidence type="ECO:0000313" key="1">
    <source>
        <dbReference type="EMBL" id="KAF1923052.1"/>
    </source>
</evidence>
<protein>
    <submittedName>
        <fullName evidence="1">Uncharacterized protein</fullName>
    </submittedName>
</protein>
<dbReference type="Proteomes" id="UP000800082">
    <property type="component" value="Unassembled WGS sequence"/>
</dbReference>
<evidence type="ECO:0000313" key="2">
    <source>
        <dbReference type="Proteomes" id="UP000800082"/>
    </source>
</evidence>
<dbReference type="OrthoDB" id="3679110at2759"/>
<dbReference type="EMBL" id="ML979010">
    <property type="protein sequence ID" value="KAF1923052.1"/>
    <property type="molecule type" value="Genomic_DNA"/>
</dbReference>
<reference evidence="1" key="1">
    <citation type="journal article" date="2020" name="Stud. Mycol.">
        <title>101 Dothideomycetes genomes: a test case for predicting lifestyles and emergence of pathogens.</title>
        <authorList>
            <person name="Haridas S."/>
            <person name="Albert R."/>
            <person name="Binder M."/>
            <person name="Bloem J."/>
            <person name="Labutti K."/>
            <person name="Salamov A."/>
            <person name="Andreopoulos B."/>
            <person name="Baker S."/>
            <person name="Barry K."/>
            <person name="Bills G."/>
            <person name="Bluhm B."/>
            <person name="Cannon C."/>
            <person name="Castanera R."/>
            <person name="Culley D."/>
            <person name="Daum C."/>
            <person name="Ezra D."/>
            <person name="Gonzalez J."/>
            <person name="Henrissat B."/>
            <person name="Kuo A."/>
            <person name="Liang C."/>
            <person name="Lipzen A."/>
            <person name="Lutzoni F."/>
            <person name="Magnuson J."/>
            <person name="Mondo S."/>
            <person name="Nolan M."/>
            <person name="Ohm R."/>
            <person name="Pangilinan J."/>
            <person name="Park H.-J."/>
            <person name="Ramirez L."/>
            <person name="Alfaro M."/>
            <person name="Sun H."/>
            <person name="Tritt A."/>
            <person name="Yoshinaga Y."/>
            <person name="Zwiers L.-H."/>
            <person name="Turgeon B."/>
            <person name="Goodwin S."/>
            <person name="Spatafora J."/>
            <person name="Crous P."/>
            <person name="Grigoriev I."/>
        </authorList>
    </citation>
    <scope>NUCLEOTIDE SEQUENCE</scope>
    <source>
        <strain evidence="1">CBS 183.55</strain>
    </source>
</reference>
<accession>A0A6A5R5R3</accession>
<keyword evidence="2" id="KW-1185">Reference proteome</keyword>
<sequence length="432" mass="49481">MASTVAILLEVLECLRIVLISTKLYLLEPKSQPTHLHLHPCEDLVLGFFEAFLGQVKQSINPTSRAQIAHHHIIRGAESAGRLSRVEGFELVVVCVPIELMSEIDLKQFAAAMHYLPQIFFEVRQLAGVMDNDGIALVHTNEHFLDVVKHLRTKEGSVFDGLLARLRHDPEFAVVVDERIPTQGLQLHHGNAICVLLVFLLCFEAAINALPFSPPIRSTTGQVPGSLLTSTPSHIKVWEFKRNHLASLKSSHELEALPASYRRVYAALRKQNICDHFCFFLEASLRVKLAELDLGTVRWMRFKPHPLAFYAEIMLNQGNPSSHLKDLKEEPQPMHSVLEMKTNLGEELIFDGTPEQFGWSDLAWTQDKKDVEVYYVEGQTGMVEFHDDKKWRLKKILLELILDHGVLCTRRWRNYWRSWTRTSCKLLKWTML</sequence>
<dbReference type="RefSeq" id="XP_033443305.1">
    <property type="nucleotide sequence ID" value="XM_033598771.1"/>
</dbReference>
<organism evidence="1 2">
    <name type="scientific">Didymella exigua CBS 183.55</name>
    <dbReference type="NCBI Taxonomy" id="1150837"/>
    <lineage>
        <taxon>Eukaryota</taxon>
        <taxon>Fungi</taxon>
        <taxon>Dikarya</taxon>
        <taxon>Ascomycota</taxon>
        <taxon>Pezizomycotina</taxon>
        <taxon>Dothideomycetes</taxon>
        <taxon>Pleosporomycetidae</taxon>
        <taxon>Pleosporales</taxon>
        <taxon>Pleosporineae</taxon>
        <taxon>Didymellaceae</taxon>
        <taxon>Didymella</taxon>
    </lineage>
</organism>
<dbReference type="GeneID" id="54356438"/>
<proteinExistence type="predicted"/>
<name>A0A6A5R5R3_9PLEO</name>
<dbReference type="AlphaFoldDB" id="A0A6A5R5R3"/>